<evidence type="ECO:0000259" key="3">
    <source>
        <dbReference type="PROSITE" id="PS50222"/>
    </source>
</evidence>
<dbReference type="Pfam" id="PF00023">
    <property type="entry name" value="Ank"/>
    <property type="match status" value="1"/>
</dbReference>
<dbReference type="GeneTree" id="ENSGT00940000156852"/>
<dbReference type="InterPro" id="IPR002110">
    <property type="entry name" value="Ankyrin_rpt"/>
</dbReference>
<dbReference type="Gene3D" id="1.25.40.20">
    <property type="entry name" value="Ankyrin repeat-containing domain"/>
    <property type="match status" value="3"/>
</dbReference>
<reference evidence="6" key="3">
    <citation type="submission" date="2025-04" db="UniProtKB">
        <authorList>
            <consortium name="RefSeq"/>
        </authorList>
    </citation>
    <scope>IDENTIFICATION</scope>
    <source>
        <strain evidence="6">Nigerian</strain>
        <tissue evidence="6">Liver and blood</tissue>
    </source>
</reference>
<dbReference type="Bgee" id="ENSXETG00000015093">
    <property type="expression patterns" value="Expressed in testis and 8 other cell types or tissues"/>
</dbReference>
<accession>A0A6I8SQP8</accession>
<dbReference type="RefSeq" id="XP_031757648.1">
    <property type="nucleotide sequence ID" value="XM_031901788.1"/>
</dbReference>
<dbReference type="OrthoDB" id="539213at2759"/>
<dbReference type="InterPro" id="IPR052801">
    <property type="entry name" value="Ankyrin-EF-hand"/>
</dbReference>
<feature type="repeat" description="ANK" evidence="1">
    <location>
        <begin position="578"/>
        <end position="607"/>
    </location>
</feature>
<dbReference type="SUPFAM" id="SSF47473">
    <property type="entry name" value="EF-hand"/>
    <property type="match status" value="1"/>
</dbReference>
<proteinExistence type="predicted"/>
<dbReference type="InterPro" id="IPR011992">
    <property type="entry name" value="EF-hand-dom_pair"/>
</dbReference>
<feature type="repeat" description="ANK" evidence="1">
    <location>
        <begin position="64"/>
        <end position="96"/>
    </location>
</feature>
<dbReference type="Ensembl" id="ENSXETT00000073962">
    <property type="protein sequence ID" value="ENSXETP00000095472"/>
    <property type="gene ID" value="ENSXETG00000015093"/>
</dbReference>
<dbReference type="CTD" id="63926"/>
<evidence type="ECO:0000313" key="5">
    <source>
        <dbReference type="Proteomes" id="UP000008143"/>
    </source>
</evidence>
<evidence type="ECO:0000313" key="7">
    <source>
        <dbReference type="Xenbase" id="XB-GENE-980460"/>
    </source>
</evidence>
<feature type="repeat" description="ANK" evidence="1">
    <location>
        <begin position="97"/>
        <end position="129"/>
    </location>
</feature>
<dbReference type="Proteomes" id="UP000008143">
    <property type="component" value="Chromosome 5"/>
</dbReference>
<reference evidence="4" key="1">
    <citation type="journal article" date="2010" name="Science">
        <title>The genome of the Western clawed frog Xenopus tropicalis.</title>
        <authorList>
            <person name="Hellsten U."/>
            <person name="Harland R.M."/>
            <person name="Gilchrist M.J."/>
            <person name="Hendrix D."/>
            <person name="Jurka J."/>
            <person name="Kapitonov V."/>
            <person name="Ovcharenko I."/>
            <person name="Putnam N.H."/>
            <person name="Shu S."/>
            <person name="Taher L."/>
            <person name="Blitz I.L."/>
            <person name="Blumberg B."/>
            <person name="Dichmann D.S."/>
            <person name="Dubchak I."/>
            <person name="Amaya E."/>
            <person name="Detter J.C."/>
            <person name="Fletcher R."/>
            <person name="Gerhard D.S."/>
            <person name="Goodstein D."/>
            <person name="Graves T."/>
            <person name="Grigoriev I.V."/>
            <person name="Grimwood J."/>
            <person name="Kawashima T."/>
            <person name="Lindquist E."/>
            <person name="Lucas S.M."/>
            <person name="Mead P.E."/>
            <person name="Mitros T."/>
            <person name="Ogino H."/>
            <person name="Ohta Y."/>
            <person name="Poliakov A.V."/>
            <person name="Pollet N."/>
            <person name="Robert J."/>
            <person name="Salamov A."/>
            <person name="Sater A.K."/>
            <person name="Schmutz J."/>
            <person name="Terry A."/>
            <person name="Vize P.D."/>
            <person name="Warren W.C."/>
            <person name="Wells D."/>
            <person name="Wills A."/>
            <person name="Wilson R.K."/>
            <person name="Zimmerman L.B."/>
            <person name="Zorn A.M."/>
            <person name="Grainger R."/>
            <person name="Grammer T."/>
            <person name="Khokha M.K."/>
            <person name="Richardson P.M."/>
            <person name="Rokhsar D.S."/>
        </authorList>
    </citation>
    <scope>NUCLEOTIDE SEQUENCE [LARGE SCALE GENOMIC DNA]</scope>
    <source>
        <strain evidence="4">Nigerian</strain>
    </source>
</reference>
<feature type="domain" description="EF-hand" evidence="3">
    <location>
        <begin position="352"/>
        <end position="386"/>
    </location>
</feature>
<feature type="region of interest" description="Disordered" evidence="2">
    <location>
        <begin position="668"/>
        <end position="700"/>
    </location>
</feature>
<dbReference type="InterPro" id="IPR002048">
    <property type="entry name" value="EF_hand_dom"/>
</dbReference>
<dbReference type="CDD" id="cd00051">
    <property type="entry name" value="EFh"/>
    <property type="match status" value="1"/>
</dbReference>
<dbReference type="GeneID" id="779804"/>
<dbReference type="InterPro" id="IPR036770">
    <property type="entry name" value="Ankyrin_rpt-contain_sf"/>
</dbReference>
<feature type="repeat" description="ANK" evidence="1">
    <location>
        <begin position="542"/>
        <end position="574"/>
    </location>
</feature>
<dbReference type="PROSITE" id="PS50222">
    <property type="entry name" value="EF_HAND_2"/>
    <property type="match status" value="1"/>
</dbReference>
<dbReference type="Xenbase" id="XB-GENE-980460">
    <property type="gene designation" value="ankef1"/>
</dbReference>
<dbReference type="AlphaFoldDB" id="A0A6I8SQP8"/>
<dbReference type="Gene3D" id="1.10.238.10">
    <property type="entry name" value="EF-hand"/>
    <property type="match status" value="1"/>
</dbReference>
<feature type="repeat" description="ANK" evidence="1">
    <location>
        <begin position="201"/>
        <end position="233"/>
    </location>
</feature>
<evidence type="ECO:0000256" key="2">
    <source>
        <dbReference type="SAM" id="MobiDB-lite"/>
    </source>
</evidence>
<dbReference type="SMART" id="SM00248">
    <property type="entry name" value="ANK"/>
    <property type="match status" value="12"/>
</dbReference>
<dbReference type="PANTHER" id="PTHR24127:SF1">
    <property type="entry name" value="ANKYRIN REPEAT AND EF-HAND DOMAIN-CONTAINING PROTEIN 1"/>
    <property type="match status" value="1"/>
</dbReference>
<reference evidence="4" key="2">
    <citation type="submission" date="2020-05" db="UniProtKB">
        <authorList>
            <consortium name="Ensembl"/>
        </authorList>
    </citation>
    <scope>IDENTIFICATION</scope>
</reference>
<keyword evidence="5" id="KW-1185">Reference proteome</keyword>
<feature type="repeat" description="ANK" evidence="1">
    <location>
        <begin position="608"/>
        <end position="640"/>
    </location>
</feature>
<dbReference type="PROSITE" id="PS50088">
    <property type="entry name" value="ANK_REPEAT"/>
    <property type="match status" value="6"/>
</dbReference>
<dbReference type="OMA" id="ATDNFMW"/>
<dbReference type="PANTHER" id="PTHR24127">
    <property type="entry name" value="ANKYRIN REPEAT AND EF-HAND DOMAIN-CONTAINING PROTEIN 1"/>
    <property type="match status" value="1"/>
</dbReference>
<dbReference type="PROSITE" id="PS50297">
    <property type="entry name" value="ANK_REP_REGION"/>
    <property type="match status" value="6"/>
</dbReference>
<dbReference type="SUPFAM" id="SSF48403">
    <property type="entry name" value="Ankyrin repeat"/>
    <property type="match status" value="2"/>
</dbReference>
<dbReference type="PRINTS" id="PR01415">
    <property type="entry name" value="ANKYRIN"/>
</dbReference>
<protein>
    <submittedName>
        <fullName evidence="4">Ankyrin repeat and EF-hand domain containing 1</fullName>
    </submittedName>
    <submittedName>
        <fullName evidence="6">Ankyrin repeat and EF-hand domain-containing protein 1 isoform X1</fullName>
    </submittedName>
</protein>
<dbReference type="GO" id="GO:0005509">
    <property type="term" value="F:calcium ion binding"/>
    <property type="evidence" value="ECO:0007669"/>
    <property type="project" value="InterPro"/>
</dbReference>
<dbReference type="Pfam" id="PF12796">
    <property type="entry name" value="Ank_2"/>
    <property type="match status" value="3"/>
</dbReference>
<name>A0A6I8SQP8_XENTR</name>
<evidence type="ECO:0000256" key="1">
    <source>
        <dbReference type="PROSITE-ProRule" id="PRU00023"/>
    </source>
</evidence>
<sequence length="795" mass="87332">MIYALQKRIPRISMLQKMAEAEERLETLQIYKVLQCVLNQDKEQLEKLISLGIKDLINSTEPRNGDGALHLAAAANNVDMCVFLLSLGAQPNIQDLNGCTPAMKATEHGHDLVLEVLAKAGADMSIVNNKGKGILFYCISATKRHLRCLQIALDYGADVNNCTTEGMPILFGACEQAQDCKAMCLKLLDKGANPNSSNPKTGRTALMEAAREGALEVVRSILEKGGDVNAIDNERNHAVHFAAKGGFFEVLKVLSAYKADMGIIAMDGNTALHHAASGGFSECCRFLGQRGCNPLWKNVKTMTPKDLAKEGGFKAAVKEIGKVTRLFKKYSKPTAQNPNPLWALTLHDWASVHEAVLREKFQLLDKGDGTVGKEEFASALLEAGAPITPEQLQNILGRHEKGRTGTLSVEEFLKGSKYLQKAFLLSSYGLKKKKGKKKGKKGKKGKLSLPMPICTMPSDFISRRDDGGPPKFLIPTFQNVTDLNRFDWDHPPQNPLTDDTGWYIDEPEKVYTHISVATKTGDMESLRKAFEDGVPLDVKDMFYKTPLMSACASGNLNVVQYLLEQGADVNATDNFLWTPLHHACHASQDAIADLLLKHGAKIDALAFNGSTPLMRAIESGSLNCAHLLINSGAKVQIQNKKGQTVLDVAKAYADYRLIDMIQAKLDSLPKPKEKKGKTKGNMEGKAKGPKTQTPGPSDPAHIKQELIQTKLAVPSKEKKSGIIHLNSMITAGETKRVDITFVPKSVWIAEPTTAERMKKREVRRQIFSYDVDFDNFQMPFTKNLTEKPLTAVPSV</sequence>
<gene>
    <name evidence="4 6 7" type="primary">ankef1</name>
    <name evidence="6" type="synonym">ankrd5</name>
    <name evidence="6" type="synonym">anr5</name>
</gene>
<dbReference type="AGR" id="Xenbase:XB-GENE-980460"/>
<evidence type="ECO:0000313" key="6">
    <source>
        <dbReference type="RefSeq" id="XP_031757648.1"/>
    </source>
</evidence>
<organism evidence="4">
    <name type="scientific">Xenopus tropicalis</name>
    <name type="common">Western clawed frog</name>
    <name type="synonym">Silurana tropicalis</name>
    <dbReference type="NCBI Taxonomy" id="8364"/>
    <lineage>
        <taxon>Eukaryota</taxon>
        <taxon>Metazoa</taxon>
        <taxon>Chordata</taxon>
        <taxon>Craniata</taxon>
        <taxon>Vertebrata</taxon>
        <taxon>Euteleostomi</taxon>
        <taxon>Amphibia</taxon>
        <taxon>Batrachia</taxon>
        <taxon>Anura</taxon>
        <taxon>Pipoidea</taxon>
        <taxon>Pipidae</taxon>
        <taxon>Xenopodinae</taxon>
        <taxon>Xenopus</taxon>
        <taxon>Silurana</taxon>
    </lineage>
</organism>
<keyword evidence="1" id="KW-0040">ANK repeat</keyword>
<evidence type="ECO:0000313" key="4">
    <source>
        <dbReference type="Ensembl" id="ENSXETP00000095472"/>
    </source>
</evidence>